<comment type="caution">
    <text evidence="3">The sequence shown here is derived from an EMBL/GenBank/DDBJ whole genome shotgun (WGS) entry which is preliminary data.</text>
</comment>
<sequence length="109" mass="13185">METNLNNDQEQVMLEELASKKVIQLKSFYKHLFFYTIALIVFLLKEYTNLPLQFFPIKYINWVIVIIWTAVIVGSAIDLFASYKIFGQEWEERKLRSILEKKYKKQKWE</sequence>
<accession>A0A444W4K7</accession>
<evidence type="ECO:0000256" key="1">
    <source>
        <dbReference type="SAM" id="Phobius"/>
    </source>
</evidence>
<name>A0A444W4K7_9FLAO</name>
<organism evidence="3 4">
    <name type="scientific">Flavobacterium anhuiense</name>
    <dbReference type="NCBI Taxonomy" id="459526"/>
    <lineage>
        <taxon>Bacteria</taxon>
        <taxon>Pseudomonadati</taxon>
        <taxon>Bacteroidota</taxon>
        <taxon>Flavobacteriia</taxon>
        <taxon>Flavobacteriales</taxon>
        <taxon>Flavobacteriaceae</taxon>
        <taxon>Flavobacterium</taxon>
    </lineage>
</organism>
<dbReference type="Pfam" id="PF13239">
    <property type="entry name" value="2TM"/>
    <property type="match status" value="1"/>
</dbReference>
<evidence type="ECO:0000259" key="2">
    <source>
        <dbReference type="Pfam" id="PF13239"/>
    </source>
</evidence>
<feature type="transmembrane region" description="Helical" evidence="1">
    <location>
        <begin position="28"/>
        <end position="47"/>
    </location>
</feature>
<protein>
    <submittedName>
        <fullName evidence="3">2TM domain containing protein</fullName>
    </submittedName>
</protein>
<keyword evidence="1" id="KW-0812">Transmembrane</keyword>
<proteinExistence type="predicted"/>
<dbReference type="InterPro" id="IPR025698">
    <property type="entry name" value="2TM_dom"/>
</dbReference>
<gene>
    <name evidence="3" type="ORF">NU08_0171</name>
</gene>
<keyword evidence="1" id="KW-1133">Transmembrane helix</keyword>
<feature type="domain" description="2TM" evidence="2">
    <location>
        <begin position="18"/>
        <end position="99"/>
    </location>
</feature>
<dbReference type="RefSeq" id="WP_129745237.1">
    <property type="nucleotide sequence ID" value="NZ_JUIV01000001.1"/>
</dbReference>
<evidence type="ECO:0000313" key="3">
    <source>
        <dbReference type="EMBL" id="RYJ40734.1"/>
    </source>
</evidence>
<dbReference type="AlphaFoldDB" id="A0A444W4K7"/>
<feature type="transmembrane region" description="Helical" evidence="1">
    <location>
        <begin position="59"/>
        <end position="86"/>
    </location>
</feature>
<keyword evidence="1" id="KW-0472">Membrane</keyword>
<evidence type="ECO:0000313" key="4">
    <source>
        <dbReference type="Proteomes" id="UP000290433"/>
    </source>
</evidence>
<reference evidence="3 4" key="1">
    <citation type="submission" date="2014-12" db="EMBL/GenBank/DDBJ databases">
        <title>Genome sequence of Flavobacterium anhuiense RCM74.</title>
        <authorList>
            <person name="Kim J.F."/>
            <person name="Song J.Y."/>
            <person name="Kwak M.-J."/>
            <person name="Lee S.-W."/>
        </authorList>
    </citation>
    <scope>NUCLEOTIDE SEQUENCE [LARGE SCALE GENOMIC DNA]</scope>
    <source>
        <strain evidence="3 4">RCM74</strain>
    </source>
</reference>
<dbReference type="EMBL" id="JUIV01000001">
    <property type="protein sequence ID" value="RYJ40734.1"/>
    <property type="molecule type" value="Genomic_DNA"/>
</dbReference>
<dbReference type="OrthoDB" id="1367155at2"/>
<dbReference type="Proteomes" id="UP000290433">
    <property type="component" value="Unassembled WGS sequence"/>
</dbReference>